<dbReference type="Proteomes" id="UP001306950">
    <property type="component" value="Unassembled WGS sequence"/>
</dbReference>
<dbReference type="SUPFAM" id="SSF74650">
    <property type="entry name" value="Galactose mutarotase-like"/>
    <property type="match status" value="1"/>
</dbReference>
<dbReference type="Pfam" id="PF03636">
    <property type="entry name" value="Glyco_hydro_65N"/>
    <property type="match status" value="1"/>
</dbReference>
<dbReference type="InterPro" id="IPR017045">
    <property type="entry name" value="Malt_Pase/Glycosyl_Hdrlase"/>
</dbReference>
<keyword evidence="2" id="KW-0328">Glycosyltransferase</keyword>
<dbReference type="SUPFAM" id="SSF48208">
    <property type="entry name" value="Six-hairpin glycosidases"/>
    <property type="match status" value="1"/>
</dbReference>
<dbReference type="InterPro" id="IPR005195">
    <property type="entry name" value="Glyco_hydro_65_M"/>
</dbReference>
<dbReference type="InterPro" id="IPR008928">
    <property type="entry name" value="6-hairpin_glycosidase_sf"/>
</dbReference>
<feature type="domain" description="Glycoside hydrolase family 65 central catalytic" evidence="4">
    <location>
        <begin position="309"/>
        <end position="692"/>
    </location>
</feature>
<evidence type="ECO:0000313" key="8">
    <source>
        <dbReference type="Proteomes" id="UP001306950"/>
    </source>
</evidence>
<name>A0ABU7VQV5_9BACL</name>
<dbReference type="InterPro" id="IPR005194">
    <property type="entry name" value="Glyco_hydro_65_C"/>
</dbReference>
<dbReference type="Gene3D" id="1.50.10.10">
    <property type="match status" value="1"/>
</dbReference>
<organism evidence="7 8">
    <name type="scientific">Paenibacillus haidiansis</name>
    <dbReference type="NCBI Taxonomy" id="1574488"/>
    <lineage>
        <taxon>Bacteria</taxon>
        <taxon>Bacillati</taxon>
        <taxon>Bacillota</taxon>
        <taxon>Bacilli</taxon>
        <taxon>Bacillales</taxon>
        <taxon>Paenibacillaceae</taxon>
        <taxon>Paenibacillus</taxon>
    </lineage>
</organism>
<evidence type="ECO:0000313" key="7">
    <source>
        <dbReference type="EMBL" id="MEF2966116.1"/>
    </source>
</evidence>
<dbReference type="GO" id="GO:0016787">
    <property type="term" value="F:hydrolase activity"/>
    <property type="evidence" value="ECO:0007669"/>
    <property type="project" value="UniProtKB-KW"/>
</dbReference>
<dbReference type="EMBL" id="JAZHPZ010000004">
    <property type="protein sequence ID" value="MEF2966116.1"/>
    <property type="molecule type" value="Genomic_DNA"/>
</dbReference>
<comment type="similarity">
    <text evidence="1">Belongs to the glycosyl hydrolase 65 family.</text>
</comment>
<dbReference type="Pfam" id="PF03633">
    <property type="entry name" value="Glyco_hydro_65C"/>
    <property type="match status" value="1"/>
</dbReference>
<sequence length="774" mass="86018">MRADWIIREQGFDRERIAKNGNKFMIGNGYMGYRGTLEEFTREELTAVTLAGLYDRVGDKWREPVNAPNGLYTVIEYEGVPLGVLSPGASIVEHEQELDISRAVHRRRTVFAVGDGPGAPRVTVWAERFCSAERLSLIAAKVSVRSSADGELVIRTGIDGEVWDINGPHLEGLAGSESEGSLLLSGVTRELKVPVAVAETAVPDYDGPAAWEQTPAAVADQAVATDSLCREIRLTCRAGETYTFYKYAAVVTGLDGAGDASEAALRLSRDAAGCGYEELLQEHAAKWAEKWRRADVVIEGDAEAQLALRYSLYHLLIVAPGHSEKLSIPARGLSGQVYKGAVFWDTEMFMLPFFLYTQPAAARNLMMYRVHTLEGARRKAAEYGYEGAFYAWESQETGDDACTLFNVNDVFTGRPMRTYFRDKQIHISADVACGIWQYYEFTGDGSILLEGGAEAMWECARFFYSYAYFNPAKQRYELLDVTGPDEYHERVNNNAFTNAMVKRTLRVALAALEFLQAHDPDQYDSLIKRGAAILPEHIADMHDRLYVPQPDGESRVIEQFDRYFTLEDVSLPELKSRVLHTNEYWGGGNGLATTTQILKQADVVLMLHLFKDQYDLETKRANWEYYEPRTEHGSSLSSCIYALVAADIGSSEWAYPYFMRTATIDLTGESKQYVGDLYIGGTHPAANGGAWMAAVLGFAGLRFDGEIVSIAPSLPPKWEAVEFPLILRGKSFKVRVTLKAVTVEAAESNDDALPFRIGNKHTVLAPGQKLKVEL</sequence>
<dbReference type="InterPro" id="IPR037018">
    <property type="entry name" value="GH65_N"/>
</dbReference>
<evidence type="ECO:0000259" key="6">
    <source>
        <dbReference type="Pfam" id="PF03636"/>
    </source>
</evidence>
<comment type="caution">
    <text evidence="7">The sequence shown here is derived from an EMBL/GenBank/DDBJ whole genome shotgun (WGS) entry which is preliminary data.</text>
</comment>
<evidence type="ECO:0000259" key="5">
    <source>
        <dbReference type="Pfam" id="PF03633"/>
    </source>
</evidence>
<keyword evidence="8" id="KW-1185">Reference proteome</keyword>
<accession>A0ABU7VQV5</accession>
<dbReference type="InterPro" id="IPR005196">
    <property type="entry name" value="Glyco_hydro_65_N"/>
</dbReference>
<dbReference type="Pfam" id="PF03632">
    <property type="entry name" value="Glyco_hydro_65m"/>
    <property type="match status" value="1"/>
</dbReference>
<dbReference type="PANTHER" id="PTHR11051">
    <property type="entry name" value="GLYCOSYL HYDROLASE-RELATED"/>
    <property type="match status" value="1"/>
</dbReference>
<keyword evidence="7" id="KW-0378">Hydrolase</keyword>
<reference evidence="7 8" key="1">
    <citation type="submission" date="2024-02" db="EMBL/GenBank/DDBJ databases">
        <title>A nitrogen-fixing paenibacillus bacterium.</title>
        <authorList>
            <person name="Zhang W.L."/>
            <person name="Chen S.F."/>
        </authorList>
    </citation>
    <scope>NUCLEOTIDE SEQUENCE [LARGE SCALE GENOMIC DNA]</scope>
    <source>
        <strain evidence="7 8">M1</strain>
    </source>
</reference>
<feature type="domain" description="Glycoside hydrolase family 65 N-terminal" evidence="6">
    <location>
        <begin position="9"/>
        <end position="252"/>
    </location>
</feature>
<gene>
    <name evidence="7" type="ORF">V3851_09770</name>
</gene>
<dbReference type="PANTHER" id="PTHR11051:SF8">
    <property type="entry name" value="PROTEIN-GLUCOSYLGALACTOSYLHYDROXYLYSINE GLUCOSIDASE"/>
    <property type="match status" value="1"/>
</dbReference>
<dbReference type="PIRSF" id="PIRSF036289">
    <property type="entry name" value="Glycosyl_hydrolase_malt_phosph"/>
    <property type="match status" value="1"/>
</dbReference>
<feature type="domain" description="Glycoside hydrolase family 65 C-terminal" evidence="5">
    <location>
        <begin position="701"/>
        <end position="761"/>
    </location>
</feature>
<evidence type="ECO:0000256" key="3">
    <source>
        <dbReference type="ARBA" id="ARBA00022679"/>
    </source>
</evidence>
<evidence type="ECO:0000256" key="1">
    <source>
        <dbReference type="ARBA" id="ARBA00006768"/>
    </source>
</evidence>
<dbReference type="InterPro" id="IPR012341">
    <property type="entry name" value="6hp_glycosidase-like_sf"/>
</dbReference>
<evidence type="ECO:0000256" key="2">
    <source>
        <dbReference type="ARBA" id="ARBA00022676"/>
    </source>
</evidence>
<dbReference type="Gene3D" id="2.70.98.40">
    <property type="entry name" value="Glycoside hydrolase, family 65, N-terminal domain"/>
    <property type="match status" value="1"/>
</dbReference>
<evidence type="ECO:0000259" key="4">
    <source>
        <dbReference type="Pfam" id="PF03632"/>
    </source>
</evidence>
<protein>
    <submittedName>
        <fullName evidence="7">Glycosyl hydrolase family 65 protein</fullName>
    </submittedName>
</protein>
<dbReference type="Gene3D" id="2.60.420.10">
    <property type="entry name" value="Maltose phosphorylase, domain 3"/>
    <property type="match status" value="1"/>
</dbReference>
<dbReference type="InterPro" id="IPR011013">
    <property type="entry name" value="Gal_mutarotase_sf_dom"/>
</dbReference>
<proteinExistence type="inferred from homology"/>
<dbReference type="RefSeq" id="WP_331846351.1">
    <property type="nucleotide sequence ID" value="NZ_JAZHPZ010000004.1"/>
</dbReference>
<keyword evidence="3" id="KW-0808">Transferase</keyword>